<dbReference type="EMBL" id="BLBS01000008">
    <property type="protein sequence ID" value="GET86054.1"/>
    <property type="molecule type" value="Genomic_DNA"/>
</dbReference>
<protein>
    <submittedName>
        <fullName evidence="1">ADP/ATP carrier-like protein</fullName>
    </submittedName>
</protein>
<evidence type="ECO:0000313" key="2">
    <source>
        <dbReference type="Proteomes" id="UP000419144"/>
    </source>
</evidence>
<proteinExistence type="predicted"/>
<dbReference type="VEuPathDB" id="TriTrypDB:LtaPh_0705351"/>
<organism evidence="1 2">
    <name type="scientific">Leishmania tarentolae</name>
    <name type="common">Sauroleishmania tarentolae</name>
    <dbReference type="NCBI Taxonomy" id="5689"/>
    <lineage>
        <taxon>Eukaryota</taxon>
        <taxon>Discoba</taxon>
        <taxon>Euglenozoa</taxon>
        <taxon>Kinetoplastea</taxon>
        <taxon>Metakinetoplastina</taxon>
        <taxon>Trypanosomatida</taxon>
        <taxon>Trypanosomatidae</taxon>
        <taxon>Leishmaniinae</taxon>
        <taxon>Leishmania</taxon>
        <taxon>lizard Leishmania</taxon>
    </lineage>
</organism>
<evidence type="ECO:0000313" key="1">
    <source>
        <dbReference type="EMBL" id="GET86054.1"/>
    </source>
</evidence>
<sequence length="125" mass="14094">MHLVRKPRQDKPCCRYHLRQGNGAAAKEAADALPLRDAGHALHGGCVPQPVLHNSDHHAMAHKVHRVKTQRCRAGYRQATHGLNDRRCPATALPIWRHVRSHEVQQGTLHRLVDNAAKMKRVSPR</sequence>
<name>A0A640KAM8_LEITA</name>
<gene>
    <name evidence="1" type="ORF">LtaPh_0705351</name>
</gene>
<dbReference type="Proteomes" id="UP000419144">
    <property type="component" value="Unassembled WGS sequence"/>
</dbReference>
<dbReference type="AlphaFoldDB" id="A0A640KAM8"/>
<keyword evidence="2" id="KW-1185">Reference proteome</keyword>
<reference evidence="1" key="1">
    <citation type="submission" date="2019-11" db="EMBL/GenBank/DDBJ databases">
        <title>Leishmania tarentolae CDS.</title>
        <authorList>
            <person name="Goto Y."/>
            <person name="Yamagishi J."/>
        </authorList>
    </citation>
    <scope>NUCLEOTIDE SEQUENCE [LARGE SCALE GENOMIC DNA]</scope>
    <source>
        <strain evidence="1">Parrot Tar II</strain>
    </source>
</reference>
<accession>A0A640KAM8</accession>
<comment type="caution">
    <text evidence="1">The sequence shown here is derived from an EMBL/GenBank/DDBJ whole genome shotgun (WGS) entry which is preliminary data.</text>
</comment>